<organism evidence="1 2">
    <name type="scientific">Planktothrix serta PCC 8927</name>
    <dbReference type="NCBI Taxonomy" id="671068"/>
    <lineage>
        <taxon>Bacteria</taxon>
        <taxon>Bacillati</taxon>
        <taxon>Cyanobacteriota</taxon>
        <taxon>Cyanophyceae</taxon>
        <taxon>Oscillatoriophycideae</taxon>
        <taxon>Oscillatoriales</taxon>
        <taxon>Microcoleaceae</taxon>
        <taxon>Planktothrix</taxon>
    </lineage>
</organism>
<dbReference type="AlphaFoldDB" id="A0A7Z9BVW4"/>
<sequence>MSVLGLKSVLAEMRLAQFLNPLSERAFSVFLFLPLAKSMAGMLYYDQVVGIAPRKLNISRVPEAYG</sequence>
<dbReference type="EMBL" id="CZCU02000152">
    <property type="protein sequence ID" value="VXD22361.1"/>
    <property type="molecule type" value="Genomic_DNA"/>
</dbReference>
<evidence type="ECO:0000313" key="1">
    <source>
        <dbReference type="EMBL" id="VXD22361.1"/>
    </source>
</evidence>
<gene>
    <name evidence="1" type="ORF">PL8927_750058</name>
</gene>
<accession>A0A7Z9BVW4</accession>
<keyword evidence="2" id="KW-1185">Reference proteome</keyword>
<proteinExistence type="predicted"/>
<evidence type="ECO:0000313" key="2">
    <source>
        <dbReference type="Proteomes" id="UP000184550"/>
    </source>
</evidence>
<comment type="caution">
    <text evidence="1">The sequence shown here is derived from an EMBL/GenBank/DDBJ whole genome shotgun (WGS) entry which is preliminary data.</text>
</comment>
<dbReference type="Proteomes" id="UP000184550">
    <property type="component" value="Unassembled WGS sequence"/>
</dbReference>
<protein>
    <submittedName>
        <fullName evidence="1">Uncharacterized protein</fullName>
    </submittedName>
</protein>
<name>A0A7Z9BVW4_9CYAN</name>
<reference evidence="1" key="1">
    <citation type="submission" date="2019-10" db="EMBL/GenBank/DDBJ databases">
        <authorList>
            <consortium name="Genoscope - CEA"/>
            <person name="William W."/>
        </authorList>
    </citation>
    <scope>NUCLEOTIDE SEQUENCE [LARGE SCALE GENOMIC DNA]</scope>
    <source>
        <strain evidence="1">BBR_PRJEB10992</strain>
    </source>
</reference>